<evidence type="ECO:0000313" key="3">
    <source>
        <dbReference type="EMBL" id="CAL1169524.1"/>
    </source>
</evidence>
<accession>A0A9P1DTN4</accession>
<dbReference type="Proteomes" id="UP001152797">
    <property type="component" value="Unassembled WGS sequence"/>
</dbReference>
<dbReference type="EMBL" id="CAMXCT010006568">
    <property type="protein sequence ID" value="CAI4016149.1"/>
    <property type="molecule type" value="Genomic_DNA"/>
</dbReference>
<keyword evidence="4" id="KW-1185">Reference proteome</keyword>
<organism evidence="2">
    <name type="scientific">Cladocopium goreaui</name>
    <dbReference type="NCBI Taxonomy" id="2562237"/>
    <lineage>
        <taxon>Eukaryota</taxon>
        <taxon>Sar</taxon>
        <taxon>Alveolata</taxon>
        <taxon>Dinophyceae</taxon>
        <taxon>Suessiales</taxon>
        <taxon>Symbiodiniaceae</taxon>
        <taxon>Cladocopium</taxon>
    </lineage>
</organism>
<reference evidence="2" key="1">
    <citation type="submission" date="2022-10" db="EMBL/GenBank/DDBJ databases">
        <authorList>
            <person name="Chen Y."/>
            <person name="Dougan E. K."/>
            <person name="Chan C."/>
            <person name="Rhodes N."/>
            <person name="Thang M."/>
        </authorList>
    </citation>
    <scope>NUCLEOTIDE SEQUENCE</scope>
</reference>
<comment type="caution">
    <text evidence="2">The sequence shown here is derived from an EMBL/GenBank/DDBJ whole genome shotgun (WGS) entry which is preliminary data.</text>
</comment>
<dbReference type="EMBL" id="CAMXCT020006568">
    <property type="protein sequence ID" value="CAL1169524.1"/>
    <property type="molecule type" value="Genomic_DNA"/>
</dbReference>
<keyword evidence="1" id="KW-0472">Membrane</keyword>
<dbReference type="EMBL" id="CAMXCT030006568">
    <property type="protein sequence ID" value="CAL4803461.1"/>
    <property type="molecule type" value="Genomic_DNA"/>
</dbReference>
<feature type="non-terminal residue" evidence="2">
    <location>
        <position position="1"/>
    </location>
</feature>
<name>A0A9P1DTN4_9DINO</name>
<reference evidence="3" key="2">
    <citation type="submission" date="2024-04" db="EMBL/GenBank/DDBJ databases">
        <authorList>
            <person name="Chen Y."/>
            <person name="Shah S."/>
            <person name="Dougan E. K."/>
            <person name="Thang M."/>
            <person name="Chan C."/>
        </authorList>
    </citation>
    <scope>NUCLEOTIDE SEQUENCE [LARGE SCALE GENOMIC DNA]</scope>
</reference>
<keyword evidence="1" id="KW-0812">Transmembrane</keyword>
<evidence type="ECO:0000256" key="1">
    <source>
        <dbReference type="SAM" id="Phobius"/>
    </source>
</evidence>
<gene>
    <name evidence="2" type="ORF">C1SCF055_LOCUS40912</name>
</gene>
<feature type="transmembrane region" description="Helical" evidence="1">
    <location>
        <begin position="20"/>
        <end position="40"/>
    </location>
</feature>
<protein>
    <submittedName>
        <fullName evidence="2">Uncharacterized protein</fullName>
    </submittedName>
</protein>
<proteinExistence type="predicted"/>
<evidence type="ECO:0000313" key="2">
    <source>
        <dbReference type="EMBL" id="CAI4016149.1"/>
    </source>
</evidence>
<keyword evidence="1" id="KW-1133">Transmembrane helix</keyword>
<sequence length="133" mass="14178">HHPVTTRQGSREAATLALPALLGPLAFAFGFAFAFAFFGFKPVCRHCSMRSAANLQNSILQGATLSGNREFLPVHALAAELVPRSLLANGHKRSVPLTMCLSTNLPIVGPAASEAGQCLAALMLTFDWCRSQQ</sequence>
<evidence type="ECO:0000313" key="4">
    <source>
        <dbReference type="Proteomes" id="UP001152797"/>
    </source>
</evidence>
<dbReference type="AlphaFoldDB" id="A0A9P1DTN4"/>